<dbReference type="GeneID" id="5437493"/>
<dbReference type="RefSeq" id="XP_024551321.1">
    <property type="nucleotide sequence ID" value="XM_024695527.1"/>
</dbReference>
<keyword evidence="2" id="KW-1185">Reference proteome</keyword>
<dbReference type="AlphaFoldDB" id="A0A384JUK1"/>
<evidence type="ECO:0000313" key="1">
    <source>
        <dbReference type="EMBL" id="ATZ54276.1"/>
    </source>
</evidence>
<reference evidence="1 2" key="3">
    <citation type="journal article" date="2017" name="Mol. Plant Pathol.">
        <title>A gapless genome sequence of the fungus Botrytis cinerea.</title>
        <authorList>
            <person name="Van Kan J.A."/>
            <person name="Stassen J.H."/>
            <person name="Mosbach A."/>
            <person name="Van Der Lee T.A."/>
            <person name="Faino L."/>
            <person name="Farmer A.D."/>
            <person name="Papasotiriou D.G."/>
            <person name="Zhou S."/>
            <person name="Seidl M.F."/>
            <person name="Cottam E."/>
            <person name="Edel D."/>
            <person name="Hahn M."/>
            <person name="Schwartz D.C."/>
            <person name="Dietrich R.A."/>
            <person name="Widdison S."/>
            <person name="Scalliet G."/>
        </authorList>
    </citation>
    <scope>NUCLEOTIDE SEQUENCE [LARGE SCALE GENOMIC DNA]</scope>
    <source>
        <strain evidence="1 2">B05.10</strain>
    </source>
</reference>
<gene>
    <name evidence="1" type="ORF">BCIN_10g02910</name>
</gene>
<dbReference type="OrthoDB" id="3539983at2759"/>
<proteinExistence type="predicted"/>
<accession>A0A384JUK1</accession>
<protein>
    <submittedName>
        <fullName evidence="1">Uncharacterized protein</fullName>
    </submittedName>
</protein>
<reference evidence="1 2" key="2">
    <citation type="journal article" date="2012" name="Eukaryot. Cell">
        <title>Genome update of Botrytis cinerea strains B05.10 and T4.</title>
        <authorList>
            <person name="Staats M."/>
            <person name="van Kan J.A."/>
        </authorList>
    </citation>
    <scope>NUCLEOTIDE SEQUENCE [LARGE SCALE GENOMIC DNA]</scope>
    <source>
        <strain evidence="1 2">B05.10</strain>
    </source>
</reference>
<dbReference type="EMBL" id="CP009814">
    <property type="protein sequence ID" value="ATZ54276.1"/>
    <property type="molecule type" value="Genomic_DNA"/>
</dbReference>
<dbReference type="VEuPathDB" id="FungiDB:Bcin10g02910"/>
<reference evidence="1 2" key="1">
    <citation type="journal article" date="2011" name="PLoS Genet.">
        <title>Genomic analysis of the necrotrophic fungal pathogens Sclerotinia sclerotiorum and Botrytis cinerea.</title>
        <authorList>
            <person name="Amselem J."/>
            <person name="Cuomo C.A."/>
            <person name="van Kan J.A."/>
            <person name="Viaud M."/>
            <person name="Benito E.P."/>
            <person name="Couloux A."/>
            <person name="Coutinho P.M."/>
            <person name="de Vries R.P."/>
            <person name="Dyer P.S."/>
            <person name="Fillinger S."/>
            <person name="Fournier E."/>
            <person name="Gout L."/>
            <person name="Hahn M."/>
            <person name="Kohn L."/>
            <person name="Lapalu N."/>
            <person name="Plummer K.M."/>
            <person name="Pradier J.M."/>
            <person name="Quevillon E."/>
            <person name="Sharon A."/>
            <person name="Simon A."/>
            <person name="ten Have A."/>
            <person name="Tudzynski B."/>
            <person name="Tudzynski P."/>
            <person name="Wincker P."/>
            <person name="Andrew M."/>
            <person name="Anthouard V."/>
            <person name="Beever R.E."/>
            <person name="Beffa R."/>
            <person name="Benoit I."/>
            <person name="Bouzid O."/>
            <person name="Brault B."/>
            <person name="Chen Z."/>
            <person name="Choquer M."/>
            <person name="Collemare J."/>
            <person name="Cotton P."/>
            <person name="Danchin E.G."/>
            <person name="Da Silva C."/>
            <person name="Gautier A."/>
            <person name="Giraud C."/>
            <person name="Giraud T."/>
            <person name="Gonzalez C."/>
            <person name="Grossetete S."/>
            <person name="Guldener U."/>
            <person name="Henrissat B."/>
            <person name="Howlett B.J."/>
            <person name="Kodira C."/>
            <person name="Kretschmer M."/>
            <person name="Lappartient A."/>
            <person name="Leroch M."/>
            <person name="Levis C."/>
            <person name="Mauceli E."/>
            <person name="Neuveglise C."/>
            <person name="Oeser B."/>
            <person name="Pearson M."/>
            <person name="Poulain J."/>
            <person name="Poussereau N."/>
            <person name="Quesneville H."/>
            <person name="Rascle C."/>
            <person name="Schumacher J."/>
            <person name="Segurens B."/>
            <person name="Sexton A."/>
            <person name="Silva E."/>
            <person name="Sirven C."/>
            <person name="Soanes D.M."/>
            <person name="Talbot N.J."/>
            <person name="Templeton M."/>
            <person name="Yandava C."/>
            <person name="Yarden O."/>
            <person name="Zeng Q."/>
            <person name="Rollins J.A."/>
            <person name="Lebrun M.H."/>
            <person name="Dickman M."/>
        </authorList>
    </citation>
    <scope>NUCLEOTIDE SEQUENCE [LARGE SCALE GENOMIC DNA]</scope>
    <source>
        <strain evidence="1 2">B05.10</strain>
    </source>
</reference>
<sequence>MNNMEPSRLLLAKADCGNAEERIEFEAILANHMRLNLDLFDLGEEGLKKTIQGKLIVAKKFSNDQLDLAVSEVLQDAIRGSFDEQKFIADEEGLASARRAEVSSELKVLENKIREVVGF</sequence>
<organism evidence="1 2">
    <name type="scientific">Botryotinia fuckeliana (strain B05.10)</name>
    <name type="common">Noble rot fungus</name>
    <name type="synonym">Botrytis cinerea</name>
    <dbReference type="NCBI Taxonomy" id="332648"/>
    <lineage>
        <taxon>Eukaryota</taxon>
        <taxon>Fungi</taxon>
        <taxon>Dikarya</taxon>
        <taxon>Ascomycota</taxon>
        <taxon>Pezizomycotina</taxon>
        <taxon>Leotiomycetes</taxon>
        <taxon>Helotiales</taxon>
        <taxon>Sclerotiniaceae</taxon>
        <taxon>Botrytis</taxon>
    </lineage>
</organism>
<name>A0A384JUK1_BOTFB</name>
<dbReference type="KEGG" id="bfu:BCIN_10g02910"/>
<evidence type="ECO:0000313" key="2">
    <source>
        <dbReference type="Proteomes" id="UP000001798"/>
    </source>
</evidence>
<dbReference type="Proteomes" id="UP000001798">
    <property type="component" value="Chromosome 10"/>
</dbReference>